<evidence type="ECO:0000313" key="1">
    <source>
        <dbReference type="EMBL" id="KAK3757459.1"/>
    </source>
</evidence>
<reference evidence="1" key="1">
    <citation type="journal article" date="2023" name="G3 (Bethesda)">
        <title>A reference genome for the long-term kleptoplast-retaining sea slug Elysia crispata morphotype clarki.</title>
        <authorList>
            <person name="Eastman K.E."/>
            <person name="Pendleton A.L."/>
            <person name="Shaikh M.A."/>
            <person name="Suttiyut T."/>
            <person name="Ogas R."/>
            <person name="Tomko P."/>
            <person name="Gavelis G."/>
            <person name="Widhalm J.R."/>
            <person name="Wisecaver J.H."/>
        </authorList>
    </citation>
    <scope>NUCLEOTIDE SEQUENCE</scope>
    <source>
        <strain evidence="1">ECLA1</strain>
    </source>
</reference>
<comment type="caution">
    <text evidence="1">The sequence shown here is derived from an EMBL/GenBank/DDBJ whole genome shotgun (WGS) entry which is preliminary data.</text>
</comment>
<gene>
    <name evidence="1" type="ORF">RRG08_063880</name>
</gene>
<dbReference type="EMBL" id="JAWDGP010005362">
    <property type="protein sequence ID" value="KAK3757459.1"/>
    <property type="molecule type" value="Genomic_DNA"/>
</dbReference>
<organism evidence="1 2">
    <name type="scientific">Elysia crispata</name>
    <name type="common">lettuce slug</name>
    <dbReference type="NCBI Taxonomy" id="231223"/>
    <lineage>
        <taxon>Eukaryota</taxon>
        <taxon>Metazoa</taxon>
        <taxon>Spiralia</taxon>
        <taxon>Lophotrochozoa</taxon>
        <taxon>Mollusca</taxon>
        <taxon>Gastropoda</taxon>
        <taxon>Heterobranchia</taxon>
        <taxon>Euthyneura</taxon>
        <taxon>Panpulmonata</taxon>
        <taxon>Sacoglossa</taxon>
        <taxon>Placobranchoidea</taxon>
        <taxon>Plakobranchidae</taxon>
        <taxon>Elysia</taxon>
    </lineage>
</organism>
<keyword evidence="2" id="KW-1185">Reference proteome</keyword>
<evidence type="ECO:0000313" key="2">
    <source>
        <dbReference type="Proteomes" id="UP001283361"/>
    </source>
</evidence>
<sequence>MSQLVPAGVNLGHLALDHVLACPSWSQSTPCSRPYFMAPSFRVNLHSCSRRHHVPSLEPSWRSILHLALDHVPSLFKLGVNLHLALDPVLECYSWSQSKPCS</sequence>
<dbReference type="Proteomes" id="UP001283361">
    <property type="component" value="Unassembled WGS sequence"/>
</dbReference>
<protein>
    <submittedName>
        <fullName evidence="1">Uncharacterized protein</fullName>
    </submittedName>
</protein>
<name>A0AAE0YUA5_9GAST</name>
<dbReference type="AlphaFoldDB" id="A0AAE0YUA5"/>
<accession>A0AAE0YUA5</accession>
<proteinExistence type="predicted"/>